<reference evidence="1" key="1">
    <citation type="submission" date="2021-02" db="EMBL/GenBank/DDBJ databases">
        <authorList>
            <person name="Nowell W R."/>
        </authorList>
    </citation>
    <scope>NUCLEOTIDE SEQUENCE</scope>
</reference>
<name>A0A8S3HX35_9BILA</name>
<comment type="caution">
    <text evidence="1">The sequence shown here is derived from an EMBL/GenBank/DDBJ whole genome shotgun (WGS) entry which is preliminary data.</text>
</comment>
<organism evidence="1 2">
    <name type="scientific">Rotaria magnacalcarata</name>
    <dbReference type="NCBI Taxonomy" id="392030"/>
    <lineage>
        <taxon>Eukaryota</taxon>
        <taxon>Metazoa</taxon>
        <taxon>Spiralia</taxon>
        <taxon>Gnathifera</taxon>
        <taxon>Rotifera</taxon>
        <taxon>Eurotatoria</taxon>
        <taxon>Bdelloidea</taxon>
        <taxon>Philodinida</taxon>
        <taxon>Philodinidae</taxon>
        <taxon>Rotaria</taxon>
    </lineage>
</organism>
<dbReference type="Proteomes" id="UP000681720">
    <property type="component" value="Unassembled WGS sequence"/>
</dbReference>
<dbReference type="AlphaFoldDB" id="A0A8S3HX35"/>
<accession>A0A8S3HX35</accession>
<gene>
    <name evidence="1" type="ORF">GIL414_LOCUS72308</name>
</gene>
<evidence type="ECO:0000313" key="1">
    <source>
        <dbReference type="EMBL" id="CAF5189138.1"/>
    </source>
</evidence>
<feature type="non-terminal residue" evidence="1">
    <location>
        <position position="1"/>
    </location>
</feature>
<protein>
    <submittedName>
        <fullName evidence="1">Uncharacterized protein</fullName>
    </submittedName>
</protein>
<sequence length="66" mass="7665">DDDDDEKEHPTSLTSMLCSANDQPVTSVNNMKIFDDVKLNKSYDEWLELNVELHYDNRSSCTENRV</sequence>
<evidence type="ECO:0000313" key="2">
    <source>
        <dbReference type="Proteomes" id="UP000681720"/>
    </source>
</evidence>
<proteinExistence type="predicted"/>
<dbReference type="EMBL" id="CAJOBJ010336093">
    <property type="protein sequence ID" value="CAF5189138.1"/>
    <property type="molecule type" value="Genomic_DNA"/>
</dbReference>